<proteinExistence type="predicted"/>
<protein>
    <submittedName>
        <fullName evidence="1">Uncharacterized protein</fullName>
    </submittedName>
</protein>
<evidence type="ECO:0000313" key="2">
    <source>
        <dbReference type="Proteomes" id="UP000515703"/>
    </source>
</evidence>
<dbReference type="EMBL" id="AP023368">
    <property type="protein sequence ID" value="BCJ98267.1"/>
    <property type="molecule type" value="Genomic_DNA"/>
</dbReference>
<dbReference type="KEGG" id="acht:bsdcttw_13080"/>
<reference evidence="1 2" key="2">
    <citation type="submission" date="2020-08" db="EMBL/GenBank/DDBJ databases">
        <authorList>
            <person name="Ueki A."/>
            <person name="Tonouchi A."/>
        </authorList>
    </citation>
    <scope>NUCLEOTIDE SEQUENCE [LARGE SCALE GENOMIC DNA]</scope>
    <source>
        <strain evidence="1 2">CTTW</strain>
    </source>
</reference>
<keyword evidence="2" id="KW-1185">Reference proteome</keyword>
<dbReference type="Proteomes" id="UP000515703">
    <property type="component" value="Chromosome"/>
</dbReference>
<evidence type="ECO:0000313" key="1">
    <source>
        <dbReference type="EMBL" id="BCJ98267.1"/>
    </source>
</evidence>
<accession>A0A7I8DKR1</accession>
<sequence length="41" mass="4500">MLNGGLNSINKDCTVDAPDAGAKQALIKFYTQKDIFLRLLC</sequence>
<gene>
    <name evidence="1" type="ORF">bsdcttw_13080</name>
</gene>
<reference evidence="1 2" key="1">
    <citation type="submission" date="2020-08" db="EMBL/GenBank/DDBJ databases">
        <title>Draft genome sequencing of an Anaerocolumna strain isolated from anoxic soil subjected to BSD treatment.</title>
        <authorList>
            <person name="Uek A."/>
            <person name="Tonouchi A."/>
        </authorList>
    </citation>
    <scope>NUCLEOTIDE SEQUENCE [LARGE SCALE GENOMIC DNA]</scope>
    <source>
        <strain evidence="1 2">CTTW</strain>
    </source>
</reference>
<dbReference type="AlphaFoldDB" id="A0A7I8DKR1"/>
<organism evidence="1 2">
    <name type="scientific">Anaerocolumna chitinilytica</name>
    <dbReference type="NCBI Taxonomy" id="1727145"/>
    <lineage>
        <taxon>Bacteria</taxon>
        <taxon>Bacillati</taxon>
        <taxon>Bacillota</taxon>
        <taxon>Clostridia</taxon>
        <taxon>Lachnospirales</taxon>
        <taxon>Lachnospiraceae</taxon>
        <taxon>Anaerocolumna</taxon>
    </lineage>
</organism>
<name>A0A7I8DKR1_9FIRM</name>